<protein>
    <recommendedName>
        <fullName evidence="10">Amino acid transporter transmembrane domain-containing protein</fullName>
    </recommendedName>
</protein>
<keyword evidence="4 9" id="KW-0812">Transmembrane</keyword>
<dbReference type="GO" id="GO:0015179">
    <property type="term" value="F:L-amino acid transmembrane transporter activity"/>
    <property type="evidence" value="ECO:0007669"/>
    <property type="project" value="TreeGrafter"/>
</dbReference>
<feature type="region of interest" description="Disordered" evidence="8">
    <location>
        <begin position="476"/>
        <end position="532"/>
    </location>
</feature>
<feature type="transmembrane region" description="Helical" evidence="9">
    <location>
        <begin position="141"/>
        <end position="165"/>
    </location>
</feature>
<feature type="transmembrane region" description="Helical" evidence="9">
    <location>
        <begin position="259"/>
        <end position="280"/>
    </location>
</feature>
<dbReference type="InterPro" id="IPR013057">
    <property type="entry name" value="AA_transpt_TM"/>
</dbReference>
<reference evidence="11" key="1">
    <citation type="submission" date="2015-08" db="EMBL/GenBank/DDBJ databases">
        <authorList>
            <person name="Babu N.S."/>
            <person name="Beckwith C.J."/>
            <person name="Beseler K.G."/>
            <person name="Brison A."/>
            <person name="Carone J.V."/>
            <person name="Caskin T.P."/>
            <person name="Diamond M."/>
            <person name="Durham M.E."/>
            <person name="Foxe J.M."/>
            <person name="Go M."/>
            <person name="Henderson B.A."/>
            <person name="Jones I.B."/>
            <person name="McGettigan J.A."/>
            <person name="Micheletti S.J."/>
            <person name="Nasrallah M.E."/>
            <person name="Ortiz D."/>
            <person name="Piller C.R."/>
            <person name="Privatt S.R."/>
            <person name="Schneider S.L."/>
            <person name="Sharp S."/>
            <person name="Smith T.C."/>
            <person name="Stanton J.D."/>
            <person name="Ullery H.E."/>
            <person name="Wilson R.J."/>
            <person name="Serrano M.G."/>
            <person name="Buck G."/>
            <person name="Lee V."/>
            <person name="Wang Y."/>
            <person name="Carvalho R."/>
            <person name="Voegtly L."/>
            <person name="Shi R."/>
            <person name="Duckworth R."/>
            <person name="Johnson A."/>
            <person name="Loviza R."/>
            <person name="Walstead R."/>
            <person name="Shah Z."/>
            <person name="Kiflezghi M."/>
            <person name="Wade K."/>
            <person name="Ball S.L."/>
            <person name="Bradley K.W."/>
            <person name="Asai D.J."/>
            <person name="Bowman C.A."/>
            <person name="Russell D.A."/>
            <person name="Pope W.H."/>
            <person name="Jacobs-Sera D."/>
            <person name="Hendrix R.W."/>
            <person name="Hatfull G.F."/>
        </authorList>
    </citation>
    <scope>NUCLEOTIDE SEQUENCE</scope>
</reference>
<evidence type="ECO:0000313" key="11">
    <source>
        <dbReference type="EMBL" id="JAT76231.1"/>
    </source>
</evidence>
<dbReference type="PANTHER" id="PTHR22950:SF458">
    <property type="entry name" value="SODIUM-COUPLED NEUTRAL AMINO ACID TRANSPORTER 11-RELATED"/>
    <property type="match status" value="1"/>
</dbReference>
<feature type="transmembrane region" description="Helical" evidence="9">
    <location>
        <begin position="216"/>
        <end position="239"/>
    </location>
</feature>
<evidence type="ECO:0000256" key="1">
    <source>
        <dbReference type="ARBA" id="ARBA00004141"/>
    </source>
</evidence>
<dbReference type="Pfam" id="PF01490">
    <property type="entry name" value="Aa_trans"/>
    <property type="match status" value="1"/>
</dbReference>
<sequence>CRNTVSEYQVNPGFSTMSSSPFEAAASPGGRVVIPAPAVTPPPFPSEVREPLLTPRISSYRSQSMQPPSSWEAGTHMVKSILGVALLALPRVFSMLGIGAGSICLAAVALLAYASLHALAKASARTGVMNMSVLAREELGVTGQAVLDMALIFNCFGMLVVYLVVIGDMLVGSPGEPGILTQDCGSRRVVLAVVAVVLLAPLVSSTSTQSRSLAGASALGVAAILLWAAVSLILFIIAANNGALSHMHWWPKGHALIGHGFKSAVELTSLLSIMLVAYTCHWTLQHSMQSASSVRERQAQGVSAGAIAASTATFLLISICSYGVFGNATSADVINNYSVETLSKLLIPELAQAGFFGIRLGVLIALLLSFPLHASGREGMRVVKDTFLKSPVNLHSPQSMEMEYSAVVLINLTKPHTADGAPADLPVAARLPPAPARTWPVPGNLCDPRRGMARGGPPQRHLECLDPHRIDCRRAHLPDPARPALRRHGGDPDRDPGLQDPPPGRRPGADPLRHWHWGSRHPAPRHVRRQNPPLLRQTCAPEMLAIHIHDERHCPP</sequence>
<name>A0A1D2AAX9_AUXPR</name>
<keyword evidence="7 9" id="KW-0472">Membrane</keyword>
<feature type="transmembrane region" description="Helical" evidence="9">
    <location>
        <begin position="301"/>
        <end position="325"/>
    </location>
</feature>
<feature type="region of interest" description="Disordered" evidence="8">
    <location>
        <begin position="440"/>
        <end position="461"/>
    </location>
</feature>
<feature type="transmembrane region" description="Helical" evidence="9">
    <location>
        <begin position="185"/>
        <end position="204"/>
    </location>
</feature>
<feature type="compositionally biased region" description="Basic and acidic residues" evidence="8">
    <location>
        <begin position="488"/>
        <end position="497"/>
    </location>
</feature>
<keyword evidence="5" id="KW-0029">Amino-acid transport</keyword>
<dbReference type="AlphaFoldDB" id="A0A1D2AAX9"/>
<feature type="compositionally biased region" description="Basic residues" evidence="8">
    <location>
        <begin position="514"/>
        <end position="529"/>
    </location>
</feature>
<proteinExistence type="inferred from homology"/>
<keyword evidence="3" id="KW-0813">Transport</keyword>
<comment type="similarity">
    <text evidence="2">Belongs to the amino acid/polyamine transporter 2 family.</text>
</comment>
<evidence type="ECO:0000256" key="2">
    <source>
        <dbReference type="ARBA" id="ARBA00008066"/>
    </source>
</evidence>
<organism evidence="11">
    <name type="scientific">Auxenochlorella protothecoides</name>
    <name type="common">Green microalga</name>
    <name type="synonym">Chlorella protothecoides</name>
    <dbReference type="NCBI Taxonomy" id="3075"/>
    <lineage>
        <taxon>Eukaryota</taxon>
        <taxon>Viridiplantae</taxon>
        <taxon>Chlorophyta</taxon>
        <taxon>core chlorophytes</taxon>
        <taxon>Trebouxiophyceae</taxon>
        <taxon>Chlorellales</taxon>
        <taxon>Chlorellaceae</taxon>
        <taxon>Auxenochlorella</taxon>
    </lineage>
</organism>
<evidence type="ECO:0000256" key="8">
    <source>
        <dbReference type="SAM" id="MobiDB-lite"/>
    </source>
</evidence>
<evidence type="ECO:0000259" key="10">
    <source>
        <dbReference type="Pfam" id="PF01490"/>
    </source>
</evidence>
<keyword evidence="6 9" id="KW-1133">Transmembrane helix</keyword>
<evidence type="ECO:0000256" key="7">
    <source>
        <dbReference type="ARBA" id="ARBA00023136"/>
    </source>
</evidence>
<feature type="transmembrane region" description="Helical" evidence="9">
    <location>
        <begin position="92"/>
        <end position="120"/>
    </location>
</feature>
<evidence type="ECO:0000256" key="6">
    <source>
        <dbReference type="ARBA" id="ARBA00022989"/>
    </source>
</evidence>
<feature type="transmembrane region" description="Helical" evidence="9">
    <location>
        <begin position="345"/>
        <end position="370"/>
    </location>
</feature>
<feature type="non-terminal residue" evidence="11">
    <location>
        <position position="1"/>
    </location>
</feature>
<dbReference type="GO" id="GO:0016020">
    <property type="term" value="C:membrane"/>
    <property type="evidence" value="ECO:0007669"/>
    <property type="project" value="UniProtKB-SubCell"/>
</dbReference>
<gene>
    <name evidence="11" type="ORF">g.30864</name>
</gene>
<evidence type="ECO:0000256" key="4">
    <source>
        <dbReference type="ARBA" id="ARBA00022692"/>
    </source>
</evidence>
<evidence type="ECO:0000256" key="3">
    <source>
        <dbReference type="ARBA" id="ARBA00022448"/>
    </source>
</evidence>
<accession>A0A1D2AAX9</accession>
<evidence type="ECO:0000256" key="9">
    <source>
        <dbReference type="SAM" id="Phobius"/>
    </source>
</evidence>
<evidence type="ECO:0000256" key="5">
    <source>
        <dbReference type="ARBA" id="ARBA00022970"/>
    </source>
</evidence>
<comment type="subcellular location">
    <subcellularLocation>
        <location evidence="1">Membrane</location>
        <topology evidence="1">Multi-pass membrane protein</topology>
    </subcellularLocation>
</comment>
<dbReference type="EMBL" id="GDKF01002391">
    <property type="protein sequence ID" value="JAT76231.1"/>
    <property type="molecule type" value="Transcribed_RNA"/>
</dbReference>
<feature type="domain" description="Amino acid transporter transmembrane" evidence="10">
    <location>
        <begin position="69"/>
        <end position="372"/>
    </location>
</feature>
<dbReference type="PANTHER" id="PTHR22950">
    <property type="entry name" value="AMINO ACID TRANSPORTER"/>
    <property type="match status" value="1"/>
</dbReference>